<accession>A0ABT7YWK2</accession>
<dbReference type="EMBL" id="JAUEMJ010000011">
    <property type="protein sequence ID" value="MDN3243021.1"/>
    <property type="molecule type" value="Genomic_DNA"/>
</dbReference>
<protein>
    <recommendedName>
        <fullName evidence="3">RES domain-containing protein</fullName>
    </recommendedName>
</protein>
<evidence type="ECO:0000313" key="2">
    <source>
        <dbReference type="Proteomes" id="UP001171902"/>
    </source>
</evidence>
<gene>
    <name evidence="1" type="ORF">QWI33_25090</name>
</gene>
<reference evidence="1" key="1">
    <citation type="submission" date="2023-06" db="EMBL/GenBank/DDBJ databases">
        <title>Gycomyces niveus sp.nov., a novel actinomycete isolated from soil in Shouguang.</title>
        <authorList>
            <person name="Yang X."/>
            <person name="Zhao J."/>
        </authorList>
    </citation>
    <scope>NUCLEOTIDE SEQUENCE</scope>
    <source>
        <strain evidence="1">NEAU C2</strain>
    </source>
</reference>
<dbReference type="RefSeq" id="WP_289959581.1">
    <property type="nucleotide sequence ID" value="NZ_JAUEMJ010000011.1"/>
</dbReference>
<dbReference type="Pfam" id="PF14430">
    <property type="entry name" value="Imm1"/>
    <property type="match status" value="1"/>
</dbReference>
<evidence type="ECO:0000313" key="1">
    <source>
        <dbReference type="EMBL" id="MDN3243021.1"/>
    </source>
</evidence>
<keyword evidence="2" id="KW-1185">Reference proteome</keyword>
<organism evidence="1 2">
    <name type="scientific">Glycomyces tritici</name>
    <dbReference type="NCBI Taxonomy" id="2665176"/>
    <lineage>
        <taxon>Bacteria</taxon>
        <taxon>Bacillati</taxon>
        <taxon>Actinomycetota</taxon>
        <taxon>Actinomycetes</taxon>
        <taxon>Glycomycetales</taxon>
        <taxon>Glycomycetaceae</taxon>
        <taxon>Glycomyces</taxon>
    </lineage>
</organism>
<name>A0ABT7YWK2_9ACTN</name>
<proteinExistence type="predicted"/>
<comment type="caution">
    <text evidence="1">The sequence shown here is derived from an EMBL/GenBank/DDBJ whole genome shotgun (WGS) entry which is preliminary data.</text>
</comment>
<sequence length="244" mass="27388">MGEYDRPVQADPEILADLLHRFDTDLDSRELAEYARTLGLEPPYDPPGYQGWAIIEKYPDDDFDHGVLYWWGPEEDHGEEPSPVTSSTGGDRIEHVPQEWASKQLGVRISYTAHTRRVLSICKSHNDALNVLNEFEQVADPGEALRVEKPDGSGPHLDVIIWHTMLESADRQCATLRYSGSAGSWTARTPGLRVNDSGLVRRLQHENVPVEALIPEERVKAAILEFFDEPEARPSSVAWQPAPT</sequence>
<evidence type="ECO:0008006" key="3">
    <source>
        <dbReference type="Google" id="ProtNLM"/>
    </source>
</evidence>
<dbReference type="Proteomes" id="UP001171902">
    <property type="component" value="Unassembled WGS sequence"/>
</dbReference>
<dbReference type="InterPro" id="IPR025680">
    <property type="entry name" value="DddI"/>
</dbReference>